<keyword evidence="4" id="KW-0812">Transmembrane</keyword>
<dbReference type="Gene3D" id="3.30.565.10">
    <property type="entry name" value="Histidine kinase-like ATPase, C-terminal domain"/>
    <property type="match status" value="1"/>
</dbReference>
<dbReference type="RefSeq" id="WP_138003154.1">
    <property type="nucleotide sequence ID" value="NZ_QGQD01000067.1"/>
</dbReference>
<organism evidence="5 6">
    <name type="scientific">Robinsoniella peoriensis</name>
    <dbReference type="NCBI Taxonomy" id="180332"/>
    <lineage>
        <taxon>Bacteria</taxon>
        <taxon>Bacillati</taxon>
        <taxon>Bacillota</taxon>
        <taxon>Clostridia</taxon>
        <taxon>Lachnospirales</taxon>
        <taxon>Lachnospiraceae</taxon>
        <taxon>Robinsoniella</taxon>
    </lineage>
</organism>
<dbReference type="PANTHER" id="PTHR24421">
    <property type="entry name" value="NITRATE/NITRITE SENSOR PROTEIN NARX-RELATED"/>
    <property type="match status" value="1"/>
</dbReference>
<dbReference type="GO" id="GO:0004673">
    <property type="term" value="F:protein histidine kinase activity"/>
    <property type="evidence" value="ECO:0007669"/>
    <property type="project" value="UniProtKB-EC"/>
</dbReference>
<dbReference type="EMBL" id="QGQD01000067">
    <property type="protein sequence ID" value="TLC99703.1"/>
    <property type="molecule type" value="Genomic_DNA"/>
</dbReference>
<dbReference type="STRING" id="180332.GCA_000797495_00583"/>
<evidence type="ECO:0000313" key="5">
    <source>
        <dbReference type="EMBL" id="TLC99703.1"/>
    </source>
</evidence>
<evidence type="ECO:0000256" key="1">
    <source>
        <dbReference type="ARBA" id="ARBA00022679"/>
    </source>
</evidence>
<feature type="transmembrane region" description="Helical" evidence="4">
    <location>
        <begin position="62"/>
        <end position="81"/>
    </location>
</feature>
<evidence type="ECO:0000256" key="2">
    <source>
        <dbReference type="ARBA" id="ARBA00022777"/>
    </source>
</evidence>
<accession>A0A4U8Q5W5</accession>
<keyword evidence="6" id="KW-1185">Reference proteome</keyword>
<dbReference type="InterPro" id="IPR050482">
    <property type="entry name" value="Sensor_HK_TwoCompSys"/>
</dbReference>
<dbReference type="AlphaFoldDB" id="A0A4U8Q5W5"/>
<protein>
    <submittedName>
        <fullName evidence="5">Sensor histidine kinase ComP</fullName>
        <ecNumber evidence="5">2.7.13.3</ecNumber>
    </submittedName>
</protein>
<feature type="transmembrane region" description="Helical" evidence="4">
    <location>
        <begin position="87"/>
        <end position="109"/>
    </location>
</feature>
<dbReference type="InterPro" id="IPR036890">
    <property type="entry name" value="HATPase_C_sf"/>
</dbReference>
<evidence type="ECO:0000313" key="6">
    <source>
        <dbReference type="Proteomes" id="UP000306509"/>
    </source>
</evidence>
<feature type="transmembrane region" description="Helical" evidence="4">
    <location>
        <begin position="209"/>
        <end position="225"/>
    </location>
</feature>
<feature type="transmembrane region" description="Helical" evidence="4">
    <location>
        <begin position="7"/>
        <end position="24"/>
    </location>
</feature>
<dbReference type="PANTHER" id="PTHR24421:SF60">
    <property type="entry name" value="SENSOR HISTIDINE KINASE COMP"/>
    <property type="match status" value="1"/>
</dbReference>
<feature type="transmembrane region" description="Helical" evidence="4">
    <location>
        <begin position="145"/>
        <end position="164"/>
    </location>
</feature>
<feature type="transmembrane region" description="Helical" evidence="4">
    <location>
        <begin position="268"/>
        <end position="287"/>
    </location>
</feature>
<evidence type="ECO:0000256" key="3">
    <source>
        <dbReference type="ARBA" id="ARBA00023012"/>
    </source>
</evidence>
<keyword evidence="4" id="KW-0472">Membrane</keyword>
<feature type="transmembrane region" description="Helical" evidence="4">
    <location>
        <begin position="245"/>
        <end position="262"/>
    </location>
</feature>
<dbReference type="SUPFAM" id="SSF55874">
    <property type="entry name" value="ATPase domain of HSP90 chaperone/DNA topoisomerase II/histidine kinase"/>
    <property type="match status" value="1"/>
</dbReference>
<name>A0A4U8Q5W5_9FIRM</name>
<dbReference type="EC" id="2.7.13.3" evidence="5"/>
<keyword evidence="1 5" id="KW-0808">Transferase</keyword>
<feature type="transmembrane region" description="Helical" evidence="4">
    <location>
        <begin position="121"/>
        <end position="139"/>
    </location>
</feature>
<gene>
    <name evidence="5" type="primary">comP</name>
    <name evidence="5" type="ORF">DSM106044_03495</name>
</gene>
<proteinExistence type="predicted"/>
<feature type="transmembrane region" description="Helical" evidence="4">
    <location>
        <begin position="185"/>
        <end position="203"/>
    </location>
</feature>
<evidence type="ECO:0000256" key="4">
    <source>
        <dbReference type="SAM" id="Phobius"/>
    </source>
</evidence>
<sequence>MKPRKIKLLFLANHLITMLYIANITGPGRLSESTSLVPYLISTLILLDISYIVTCNLKNNKMLNLFCGLLALNCWYIVFTLDPSRAGAVALTALGPVILCASARFTLVFFFQDTGYQYKRFTGILMFFTCIGSIIGLFISPRVFAFMFGIQFLITVFCFFLILIKHHKRMGFVWKNERKSILTSFFLIFGSFALYCILTAKVPGHLENFGVYLIVLLFFFNIHAISFKKSKSTPLSSVFHKKQAWIMFLFFALAVILISYLLKFSFRGYFLIINLFIWLVFLCNIMLEQNFRIQKFSFLHPGSYNKVLEQIRREEQLKADFSNYLHDEVLQDVLSLKNLMSKSGDPKVQKLILSTLDDLNGNIRKQMQDYHPALVNSLTLKENYQNLIEETGRSFPYRTIITTFTCPDDLFLVEPYHLIIYRFIKELATNVYKHSKGNYMWVTLSQDKGTIHLCVSDNGTSCADTILLSPTSDHKGISSIQEQTLSLCGEMKIQDNTPRGISVHITMPMKGEHSYESFVSR</sequence>
<dbReference type="Proteomes" id="UP000306509">
    <property type="component" value="Unassembled WGS sequence"/>
</dbReference>
<dbReference type="GO" id="GO:0000160">
    <property type="term" value="P:phosphorelay signal transduction system"/>
    <property type="evidence" value="ECO:0007669"/>
    <property type="project" value="UniProtKB-KW"/>
</dbReference>
<keyword evidence="4" id="KW-1133">Transmembrane helix</keyword>
<reference evidence="5 6" key="1">
    <citation type="journal article" date="2019" name="Anaerobe">
        <title>Detection of Robinsoniella peoriensis in multiple bone samples of a trauma patient.</title>
        <authorList>
            <person name="Schrottner P."/>
            <person name="Hartwich K."/>
            <person name="Bunk B."/>
            <person name="Schober I."/>
            <person name="Helbig S."/>
            <person name="Rudolph W.W."/>
            <person name="Gunzer F."/>
        </authorList>
    </citation>
    <scope>NUCLEOTIDE SEQUENCE [LARGE SCALE GENOMIC DNA]</scope>
    <source>
        <strain evidence="5 6">DSM 106044</strain>
    </source>
</reference>
<keyword evidence="3" id="KW-0902">Two-component regulatory system</keyword>
<keyword evidence="2 5" id="KW-0418">Kinase</keyword>
<feature type="transmembrane region" description="Helical" evidence="4">
    <location>
        <begin position="36"/>
        <end position="55"/>
    </location>
</feature>
<comment type="caution">
    <text evidence="5">The sequence shown here is derived from an EMBL/GenBank/DDBJ whole genome shotgun (WGS) entry which is preliminary data.</text>
</comment>